<dbReference type="Pfam" id="PF00583">
    <property type="entry name" value="Acetyltransf_1"/>
    <property type="match status" value="1"/>
</dbReference>
<dbReference type="RefSeq" id="WP_188387233.1">
    <property type="nucleotide sequence ID" value="NZ_BMFK01000001.1"/>
</dbReference>
<keyword evidence="3" id="KW-1185">Reference proteome</keyword>
<evidence type="ECO:0000313" key="3">
    <source>
        <dbReference type="Proteomes" id="UP000605259"/>
    </source>
</evidence>
<dbReference type="PROSITE" id="PS51186">
    <property type="entry name" value="GNAT"/>
    <property type="match status" value="1"/>
</dbReference>
<reference evidence="2" key="2">
    <citation type="submission" date="2020-09" db="EMBL/GenBank/DDBJ databases">
        <authorList>
            <person name="Sun Q."/>
            <person name="Zhou Y."/>
        </authorList>
    </citation>
    <scope>NUCLEOTIDE SEQUENCE</scope>
    <source>
        <strain evidence="2">CGMCC 1.12698</strain>
    </source>
</reference>
<organism evidence="2 3">
    <name type="scientific">Priestia taiwanensis</name>
    <dbReference type="NCBI Taxonomy" id="1347902"/>
    <lineage>
        <taxon>Bacteria</taxon>
        <taxon>Bacillati</taxon>
        <taxon>Bacillota</taxon>
        <taxon>Bacilli</taxon>
        <taxon>Bacillales</taxon>
        <taxon>Bacillaceae</taxon>
        <taxon>Priestia</taxon>
    </lineage>
</organism>
<dbReference type="InterPro" id="IPR050276">
    <property type="entry name" value="MshD_Acetyltransferase"/>
</dbReference>
<dbReference type="InterPro" id="IPR000182">
    <property type="entry name" value="GNAT_dom"/>
</dbReference>
<dbReference type="Gene3D" id="3.40.630.30">
    <property type="match status" value="1"/>
</dbReference>
<dbReference type="EMBL" id="BMFK01000001">
    <property type="protein sequence ID" value="GGE60986.1"/>
    <property type="molecule type" value="Genomic_DNA"/>
</dbReference>
<protein>
    <submittedName>
        <fullName evidence="2">N-acetyltransferase</fullName>
    </submittedName>
</protein>
<dbReference type="AlphaFoldDB" id="A0A917ENT3"/>
<dbReference type="PANTHER" id="PTHR43617:SF34">
    <property type="entry name" value="PUTATIVE-RELATED"/>
    <property type="match status" value="1"/>
</dbReference>
<dbReference type="CDD" id="cd04301">
    <property type="entry name" value="NAT_SF"/>
    <property type="match status" value="1"/>
</dbReference>
<sequence length="165" mass="18900">MISIRELRNKELDFLMDMHYESIHIEQNKPPKEELLHTPALKKYNEDWGRIGDKALVAVKNNELVGAVWYRLFDEPNKGYGFINDSTPELGIAILPAFRQQGIGHLLMKAMIQEARLDGYSALSLSVDSKNKDAIRLYEKLGFERVGIEGTSWTMKRITISEGDF</sequence>
<dbReference type="InterPro" id="IPR016181">
    <property type="entry name" value="Acyl_CoA_acyltransferase"/>
</dbReference>
<comment type="caution">
    <text evidence="2">The sequence shown here is derived from an EMBL/GenBank/DDBJ whole genome shotgun (WGS) entry which is preliminary data.</text>
</comment>
<dbReference type="PANTHER" id="PTHR43617">
    <property type="entry name" value="L-AMINO ACID N-ACETYLTRANSFERASE"/>
    <property type="match status" value="1"/>
</dbReference>
<evidence type="ECO:0000313" key="2">
    <source>
        <dbReference type="EMBL" id="GGE60986.1"/>
    </source>
</evidence>
<dbReference type="Proteomes" id="UP000605259">
    <property type="component" value="Unassembled WGS sequence"/>
</dbReference>
<reference evidence="2" key="1">
    <citation type="journal article" date="2014" name="Int. J. Syst. Evol. Microbiol.">
        <title>Complete genome sequence of Corynebacterium casei LMG S-19264T (=DSM 44701T), isolated from a smear-ripened cheese.</title>
        <authorList>
            <consortium name="US DOE Joint Genome Institute (JGI-PGF)"/>
            <person name="Walter F."/>
            <person name="Albersmeier A."/>
            <person name="Kalinowski J."/>
            <person name="Ruckert C."/>
        </authorList>
    </citation>
    <scope>NUCLEOTIDE SEQUENCE</scope>
    <source>
        <strain evidence="2">CGMCC 1.12698</strain>
    </source>
</reference>
<gene>
    <name evidence="2" type="ORF">GCM10007140_09110</name>
</gene>
<name>A0A917ENT3_9BACI</name>
<proteinExistence type="predicted"/>
<dbReference type="SUPFAM" id="SSF55729">
    <property type="entry name" value="Acyl-CoA N-acyltransferases (Nat)"/>
    <property type="match status" value="1"/>
</dbReference>
<evidence type="ECO:0000259" key="1">
    <source>
        <dbReference type="PROSITE" id="PS51186"/>
    </source>
</evidence>
<dbReference type="GO" id="GO:0016747">
    <property type="term" value="F:acyltransferase activity, transferring groups other than amino-acyl groups"/>
    <property type="evidence" value="ECO:0007669"/>
    <property type="project" value="InterPro"/>
</dbReference>
<feature type="domain" description="N-acetyltransferase" evidence="1">
    <location>
        <begin position="2"/>
        <end position="165"/>
    </location>
</feature>
<accession>A0A917ENT3</accession>